<comment type="caution">
    <text evidence="4">The sequence shown here is derived from an EMBL/GenBank/DDBJ whole genome shotgun (WGS) entry which is preliminary data.</text>
</comment>
<dbReference type="OrthoDB" id="10097466at2759"/>
<organism evidence="4 5">
    <name type="scientific">Adineta steineri</name>
    <dbReference type="NCBI Taxonomy" id="433720"/>
    <lineage>
        <taxon>Eukaryota</taxon>
        <taxon>Metazoa</taxon>
        <taxon>Spiralia</taxon>
        <taxon>Gnathifera</taxon>
        <taxon>Rotifera</taxon>
        <taxon>Eurotatoria</taxon>
        <taxon>Bdelloidea</taxon>
        <taxon>Adinetida</taxon>
        <taxon>Adinetidae</taxon>
        <taxon>Adineta</taxon>
    </lineage>
</organism>
<dbReference type="EMBL" id="CAJNOI010002380">
    <property type="protein sequence ID" value="CAF1472808.1"/>
    <property type="molecule type" value="Genomic_DNA"/>
</dbReference>
<dbReference type="EMBL" id="CAJNOM010002700">
    <property type="protein sequence ID" value="CAF1636351.1"/>
    <property type="molecule type" value="Genomic_DNA"/>
</dbReference>
<evidence type="ECO:0000313" key="4">
    <source>
        <dbReference type="EMBL" id="CAF1636351.1"/>
    </source>
</evidence>
<evidence type="ECO:0000313" key="5">
    <source>
        <dbReference type="Proteomes" id="UP000663832"/>
    </source>
</evidence>
<keyword evidence="5" id="KW-1185">Reference proteome</keyword>
<dbReference type="InterPro" id="IPR003609">
    <property type="entry name" value="Pan_app"/>
</dbReference>
<proteinExistence type="predicted"/>
<evidence type="ECO:0000259" key="2">
    <source>
        <dbReference type="Pfam" id="PF00024"/>
    </source>
</evidence>
<feature type="compositionally biased region" description="Low complexity" evidence="1">
    <location>
        <begin position="87"/>
        <end position="137"/>
    </location>
</feature>
<reference evidence="4" key="1">
    <citation type="submission" date="2021-02" db="EMBL/GenBank/DDBJ databases">
        <authorList>
            <person name="Nowell W R."/>
        </authorList>
    </citation>
    <scope>NUCLEOTIDE SEQUENCE</scope>
</reference>
<dbReference type="Pfam" id="PF00024">
    <property type="entry name" value="PAN_1"/>
    <property type="match status" value="1"/>
</dbReference>
<dbReference type="Proteomes" id="UP000663832">
    <property type="component" value="Unassembled WGS sequence"/>
</dbReference>
<name>A0A816DH50_9BILA</name>
<gene>
    <name evidence="3" type="ORF">BJG266_LOCUS41626</name>
    <name evidence="4" type="ORF">QVE165_LOCUS58501</name>
</gene>
<accession>A0A816DH50</accession>
<sequence>MSVMNGWRFQCANTTCLPFNTVRVSNMRNCQMTCLAQIFCEAASFYTTTSNCDLFAYISSQIGSMSPDTNTITMIVIAATRIPSEPTTTSTTTTSSTTSSSSSTSSTSSTTSSSSSTSSTTSSSSTSSTSKTTSTTT</sequence>
<feature type="domain" description="Apple" evidence="2">
    <location>
        <begin position="20"/>
        <end position="67"/>
    </location>
</feature>
<feature type="region of interest" description="Disordered" evidence="1">
    <location>
        <begin position="79"/>
        <end position="137"/>
    </location>
</feature>
<evidence type="ECO:0000256" key="1">
    <source>
        <dbReference type="SAM" id="MobiDB-lite"/>
    </source>
</evidence>
<protein>
    <recommendedName>
        <fullName evidence="2">Apple domain-containing protein</fullName>
    </recommendedName>
</protein>
<dbReference type="AlphaFoldDB" id="A0A816DH50"/>
<feature type="non-terminal residue" evidence="4">
    <location>
        <position position="1"/>
    </location>
</feature>
<dbReference type="Proteomes" id="UP000663877">
    <property type="component" value="Unassembled WGS sequence"/>
</dbReference>
<evidence type="ECO:0000313" key="3">
    <source>
        <dbReference type="EMBL" id="CAF1472808.1"/>
    </source>
</evidence>